<protein>
    <submittedName>
        <fullName evidence="2">Mitochondrial import inner membrane translocase subunit tim-10 isoform 1</fullName>
    </submittedName>
</protein>
<dbReference type="AlphaFoldDB" id="A0A2P6TQ11"/>
<dbReference type="EMBL" id="LHPG02000009">
    <property type="protein sequence ID" value="PRW56120.1"/>
    <property type="molecule type" value="Genomic_DNA"/>
</dbReference>
<accession>A0A2P6TQ11</accession>
<sequence>MAAGGEFSIRSEPPAGEAAEEDQYFETVPQGLDSKDSSTAPRLGALIEGPKGKQVQQCTKKCVPTCIRGGQGAPGLGPMSVRKEIVVFKEGYRSRSYCLSECTQVCALSINSSSASGAAESSPQ</sequence>
<dbReference type="Proteomes" id="UP000239899">
    <property type="component" value="Unassembled WGS sequence"/>
</dbReference>
<dbReference type="PANTHER" id="PTHR36006:SF2">
    <property type="entry name" value="OS06G0704200 PROTEIN"/>
    <property type="match status" value="1"/>
</dbReference>
<evidence type="ECO:0000313" key="3">
    <source>
        <dbReference type="Proteomes" id="UP000239899"/>
    </source>
</evidence>
<dbReference type="OrthoDB" id="1900575at2759"/>
<comment type="caution">
    <text evidence="2">The sequence shown here is derived from an EMBL/GenBank/DDBJ whole genome shotgun (WGS) entry which is preliminary data.</text>
</comment>
<dbReference type="PANTHER" id="PTHR36006">
    <property type="entry name" value="BNAC02G25390D PROTEIN"/>
    <property type="match status" value="1"/>
</dbReference>
<feature type="region of interest" description="Disordered" evidence="1">
    <location>
        <begin position="1"/>
        <end position="48"/>
    </location>
</feature>
<evidence type="ECO:0000256" key="1">
    <source>
        <dbReference type="SAM" id="MobiDB-lite"/>
    </source>
</evidence>
<keyword evidence="3" id="KW-1185">Reference proteome</keyword>
<gene>
    <name evidence="2" type="ORF">C2E21_5228</name>
</gene>
<name>A0A2P6TQ11_CHLSO</name>
<organism evidence="2 3">
    <name type="scientific">Chlorella sorokiniana</name>
    <name type="common">Freshwater green alga</name>
    <dbReference type="NCBI Taxonomy" id="3076"/>
    <lineage>
        <taxon>Eukaryota</taxon>
        <taxon>Viridiplantae</taxon>
        <taxon>Chlorophyta</taxon>
        <taxon>core chlorophytes</taxon>
        <taxon>Trebouxiophyceae</taxon>
        <taxon>Chlorellales</taxon>
        <taxon>Chlorellaceae</taxon>
        <taxon>Chlorella clade</taxon>
        <taxon>Chlorella</taxon>
    </lineage>
</organism>
<proteinExistence type="predicted"/>
<evidence type="ECO:0000313" key="2">
    <source>
        <dbReference type="EMBL" id="PRW56120.1"/>
    </source>
</evidence>
<dbReference type="STRING" id="3076.A0A2P6TQ11"/>
<reference evidence="2 3" key="1">
    <citation type="journal article" date="2018" name="Plant J.">
        <title>Genome sequences of Chlorella sorokiniana UTEX 1602 and Micractinium conductrix SAG 241.80: implications to maltose excretion by a green alga.</title>
        <authorList>
            <person name="Arriola M.B."/>
            <person name="Velmurugan N."/>
            <person name="Zhang Y."/>
            <person name="Plunkett M.H."/>
            <person name="Hondzo H."/>
            <person name="Barney B.M."/>
        </authorList>
    </citation>
    <scope>NUCLEOTIDE SEQUENCE [LARGE SCALE GENOMIC DNA]</scope>
    <source>
        <strain evidence="3">UTEX 1602</strain>
    </source>
</reference>